<protein>
    <submittedName>
        <fullName evidence="2">Uncharacterized protein</fullName>
    </submittedName>
</protein>
<evidence type="ECO:0000313" key="2">
    <source>
        <dbReference type="EMBL" id="EXF91335.1"/>
    </source>
</evidence>
<sequence>MTSPIQAPAADEQADLPDSVDSSADSETKAVIPAFKFPFKPGELAGAKNASQPWYKNGAKNGHTKTPGAAPPGTRRSMGKR</sequence>
<evidence type="ECO:0000313" key="3">
    <source>
        <dbReference type="Proteomes" id="UP000022611"/>
    </source>
</evidence>
<evidence type="ECO:0000256" key="1">
    <source>
        <dbReference type="SAM" id="MobiDB-lite"/>
    </source>
</evidence>
<dbReference type="HOGENOM" id="CLU_184496_0_0_6"/>
<proteinExistence type="predicted"/>
<feature type="region of interest" description="Disordered" evidence="1">
    <location>
        <begin position="1"/>
        <end position="27"/>
    </location>
</feature>
<dbReference type="eggNOG" id="ENOG50305W8">
    <property type="taxonomic scope" value="Bacteria"/>
</dbReference>
<gene>
    <name evidence="2" type="ORF">HK44_018480</name>
</gene>
<dbReference type="EMBL" id="AFOY02000026">
    <property type="protein sequence ID" value="EXF91335.1"/>
    <property type="molecule type" value="Genomic_DNA"/>
</dbReference>
<feature type="region of interest" description="Disordered" evidence="1">
    <location>
        <begin position="40"/>
        <end position="81"/>
    </location>
</feature>
<organism evidence="2 3">
    <name type="scientific">Pseudomonas fluorescens HK44</name>
    <dbReference type="NCBI Taxonomy" id="1042209"/>
    <lineage>
        <taxon>Bacteria</taxon>
        <taxon>Pseudomonadati</taxon>
        <taxon>Pseudomonadota</taxon>
        <taxon>Gammaproteobacteria</taxon>
        <taxon>Pseudomonadales</taxon>
        <taxon>Pseudomonadaceae</taxon>
        <taxon>Pseudomonas</taxon>
    </lineage>
</organism>
<accession>A0A010SDQ5</accession>
<dbReference type="RefSeq" id="WP_019693543.1">
    <property type="nucleotide sequence ID" value="NZ_AFOY02000026.1"/>
</dbReference>
<dbReference type="PATRIC" id="fig|1042209.11.peg.5863"/>
<dbReference type="OrthoDB" id="6986897at2"/>
<name>A0A010SDQ5_PSEFL</name>
<dbReference type="Proteomes" id="UP000022611">
    <property type="component" value="Unassembled WGS sequence"/>
</dbReference>
<reference evidence="2 3" key="1">
    <citation type="journal article" date="2011" name="J. Bacteriol.">
        <title>Draft genome sequence of the polycyclic aromatic hydrocarbon-degrading, genetically engineered bioluminescent bioreporter Pseudomonas fluorescens HK44.</title>
        <authorList>
            <person name="Chauhan A."/>
            <person name="Layton A.C."/>
            <person name="Williams D.E."/>
            <person name="Smartt A.E."/>
            <person name="Ripp S."/>
            <person name="Karpinets T.V."/>
            <person name="Brown S.D."/>
            <person name="Sayler G.S."/>
        </authorList>
    </citation>
    <scope>NUCLEOTIDE SEQUENCE [LARGE SCALE GENOMIC DNA]</scope>
    <source>
        <strain evidence="2 3">HK44</strain>
    </source>
</reference>
<dbReference type="AlphaFoldDB" id="A0A010SDQ5"/>
<comment type="caution">
    <text evidence="2">The sequence shown here is derived from an EMBL/GenBank/DDBJ whole genome shotgun (WGS) entry which is preliminary data.</text>
</comment>